<dbReference type="CDD" id="cd05243">
    <property type="entry name" value="SDR_a5"/>
    <property type="match status" value="1"/>
</dbReference>
<protein>
    <submittedName>
        <fullName evidence="2">Flavin reductase</fullName>
    </submittedName>
</protein>
<feature type="domain" description="NAD(P)-binding" evidence="1">
    <location>
        <begin position="20"/>
        <end position="201"/>
    </location>
</feature>
<evidence type="ECO:0000313" key="3">
    <source>
        <dbReference type="Proteomes" id="UP000235611"/>
    </source>
</evidence>
<dbReference type="EMBL" id="MDBO01000084">
    <property type="protein sequence ID" value="PMP09503.1"/>
    <property type="molecule type" value="Genomic_DNA"/>
</dbReference>
<dbReference type="InterPro" id="IPR036291">
    <property type="entry name" value="NAD(P)-bd_dom_sf"/>
</dbReference>
<comment type="caution">
    <text evidence="2">The sequence shown here is derived from an EMBL/GenBank/DDBJ whole genome shotgun (WGS) entry which is preliminary data.</text>
</comment>
<dbReference type="Gene3D" id="3.40.50.720">
    <property type="entry name" value="NAD(P)-binding Rossmann-like Domain"/>
    <property type="match status" value="1"/>
</dbReference>
<gene>
    <name evidence="2" type="ORF">BCS93_12380</name>
</gene>
<dbReference type="SUPFAM" id="SSF51735">
    <property type="entry name" value="NAD(P)-binding Rossmann-fold domains"/>
    <property type="match status" value="1"/>
</dbReference>
<reference evidence="3" key="1">
    <citation type="submission" date="2016-07" db="EMBL/GenBank/DDBJ databases">
        <title>Nontailed viruses are major unrecognized killers of bacteria in the ocean.</title>
        <authorList>
            <person name="Kauffman K."/>
            <person name="Hussain F."/>
            <person name="Yang J."/>
            <person name="Arevalo P."/>
            <person name="Brown J."/>
            <person name="Cutler M."/>
            <person name="Kelly L."/>
            <person name="Polz M.F."/>
        </authorList>
    </citation>
    <scope>NUCLEOTIDE SEQUENCE [LARGE SCALE GENOMIC DNA]</scope>
    <source>
        <strain evidence="3">10N.222.49.A5</strain>
    </source>
</reference>
<name>A0AAP8SWL1_9VIBR</name>
<proteinExistence type="predicted"/>
<dbReference type="PANTHER" id="PTHR15020:SF50">
    <property type="entry name" value="UPF0659 PROTEIN YMR090W"/>
    <property type="match status" value="1"/>
</dbReference>
<evidence type="ECO:0000313" key="2">
    <source>
        <dbReference type="EMBL" id="PMP09503.1"/>
    </source>
</evidence>
<organism evidence="2 3">
    <name type="scientific">Vibrio breoganii</name>
    <dbReference type="NCBI Taxonomy" id="553239"/>
    <lineage>
        <taxon>Bacteria</taxon>
        <taxon>Pseudomonadati</taxon>
        <taxon>Pseudomonadota</taxon>
        <taxon>Gammaproteobacteria</taxon>
        <taxon>Vibrionales</taxon>
        <taxon>Vibrionaceae</taxon>
        <taxon>Vibrio</taxon>
    </lineage>
</organism>
<sequence length="216" mass="23568">MQNTIIIIWGLYMQKIVIWGAASGLGAAMVAHFVEQGFDVTAVARSPSRNPMLDTVSTLTCDATDKGQVEAAVDCIAEDAWVISCMGSFQSDHPVDYIGHRYLIDALQAKGVKRFLLVTSLGCGDSWQYLSDRAKQVFGSSVREKSLAESWLQTSALDFTILRPGGLKDGEANQRGVLSQHGEIHGSIHRAEVARLVHELLLSQESVGKIYQCVES</sequence>
<dbReference type="InterPro" id="IPR016040">
    <property type="entry name" value="NAD(P)-bd_dom"/>
</dbReference>
<dbReference type="Pfam" id="PF13460">
    <property type="entry name" value="NAD_binding_10"/>
    <property type="match status" value="1"/>
</dbReference>
<dbReference type="PANTHER" id="PTHR15020">
    <property type="entry name" value="FLAVIN REDUCTASE-RELATED"/>
    <property type="match status" value="1"/>
</dbReference>
<dbReference type="AlphaFoldDB" id="A0AAP8SWL1"/>
<evidence type="ECO:0000259" key="1">
    <source>
        <dbReference type="Pfam" id="PF13460"/>
    </source>
</evidence>
<accession>A0AAP8SWL1</accession>
<dbReference type="Proteomes" id="UP000235611">
    <property type="component" value="Unassembled WGS sequence"/>
</dbReference>